<dbReference type="KEGG" id="taa:NMY3_03686"/>
<dbReference type="EMBL" id="CP012850">
    <property type="protein sequence ID" value="ALI37868.1"/>
    <property type="molecule type" value="Genomic_DNA"/>
</dbReference>
<feature type="transmembrane region" description="Helical" evidence="1">
    <location>
        <begin position="68"/>
        <end position="90"/>
    </location>
</feature>
<sequence>MTLFLQNLQDILPNDSLSTSRGYGYILLHSKLEHLTIKVTRSAFERLLFLSFSHLLLMSKSNIDSAHICSNLSSLDALFSLIPLLFWLLWY</sequence>
<gene>
    <name evidence="2" type="ORF">NMY3_03686</name>
</gene>
<evidence type="ECO:0000313" key="3">
    <source>
        <dbReference type="Proteomes" id="UP000058925"/>
    </source>
</evidence>
<evidence type="ECO:0000313" key="2">
    <source>
        <dbReference type="EMBL" id="ALI37868.1"/>
    </source>
</evidence>
<organism evidence="2 3">
    <name type="scientific">Candidatus Nitrosocosmicus oleophilus</name>
    <dbReference type="NCBI Taxonomy" id="1353260"/>
    <lineage>
        <taxon>Archaea</taxon>
        <taxon>Nitrososphaerota</taxon>
        <taxon>Nitrososphaeria</taxon>
        <taxon>Nitrososphaerales</taxon>
        <taxon>Nitrososphaeraceae</taxon>
        <taxon>Candidatus Nitrosocosmicus</taxon>
    </lineage>
</organism>
<keyword evidence="1" id="KW-0812">Transmembrane</keyword>
<dbReference type="AlphaFoldDB" id="A0A654M290"/>
<name>A0A654M290_9ARCH</name>
<evidence type="ECO:0000256" key="1">
    <source>
        <dbReference type="SAM" id="Phobius"/>
    </source>
</evidence>
<keyword evidence="3" id="KW-1185">Reference proteome</keyword>
<keyword evidence="1" id="KW-1133">Transmembrane helix</keyword>
<keyword evidence="1" id="KW-0472">Membrane</keyword>
<reference evidence="3" key="1">
    <citation type="submission" date="2015-10" db="EMBL/GenBank/DDBJ databases">
        <title>Niche specialization of a soil ammonia-oxidizing archaeon, Candidatus Nitrosocosmicus oleophilus.</title>
        <authorList>
            <person name="Jung M.-Y."/>
            <person name="Rhee S.-K."/>
        </authorList>
    </citation>
    <scope>NUCLEOTIDE SEQUENCE [LARGE SCALE GENOMIC DNA]</scope>
    <source>
        <strain evidence="3">MY3</strain>
    </source>
</reference>
<proteinExistence type="predicted"/>
<accession>A0A654M290</accession>
<dbReference type="Proteomes" id="UP000058925">
    <property type="component" value="Chromosome"/>
</dbReference>
<protein>
    <submittedName>
        <fullName evidence="2">Uncharacterized protein</fullName>
    </submittedName>
</protein>